<dbReference type="AlphaFoldDB" id="A0AA35YL36"/>
<keyword evidence="1" id="KW-0547">Nucleotide-binding</keyword>
<evidence type="ECO:0000256" key="2">
    <source>
        <dbReference type="ARBA" id="ARBA00022840"/>
    </source>
</evidence>
<evidence type="ECO:0000256" key="1">
    <source>
        <dbReference type="ARBA" id="ARBA00022741"/>
    </source>
</evidence>
<reference evidence="4" key="1">
    <citation type="submission" date="2023-04" db="EMBL/GenBank/DDBJ databases">
        <authorList>
            <person name="Vijverberg K."/>
            <person name="Xiong W."/>
            <person name="Schranz E."/>
        </authorList>
    </citation>
    <scope>NUCLEOTIDE SEQUENCE</scope>
</reference>
<dbReference type="Gene3D" id="1.10.510.10">
    <property type="entry name" value="Transferase(Phosphotransferase) domain 1"/>
    <property type="match status" value="1"/>
</dbReference>
<keyword evidence="5" id="KW-1185">Reference proteome</keyword>
<gene>
    <name evidence="4" type="ORF">LSALG_LOCUS16031</name>
</gene>
<keyword evidence="2" id="KW-0067">ATP-binding</keyword>
<dbReference type="EMBL" id="OX465079">
    <property type="protein sequence ID" value="CAI9276023.1"/>
    <property type="molecule type" value="Genomic_DNA"/>
</dbReference>
<accession>A0AA35YL36</accession>
<evidence type="ECO:0000313" key="4">
    <source>
        <dbReference type="EMBL" id="CAI9276023.1"/>
    </source>
</evidence>
<dbReference type="PANTHER" id="PTHR46008">
    <property type="entry name" value="LEAF RUST 10 DISEASE-RESISTANCE LOCUS RECEPTOR-LIKE PROTEIN KINASE-LIKE 1.4"/>
    <property type="match status" value="1"/>
</dbReference>
<protein>
    <submittedName>
        <fullName evidence="4">Uncharacterized protein</fullName>
    </submittedName>
</protein>
<dbReference type="GO" id="GO:0016301">
    <property type="term" value="F:kinase activity"/>
    <property type="evidence" value="ECO:0007669"/>
    <property type="project" value="TreeGrafter"/>
</dbReference>
<dbReference type="GO" id="GO:0005524">
    <property type="term" value="F:ATP binding"/>
    <property type="evidence" value="ECO:0007669"/>
    <property type="project" value="UniProtKB-KW"/>
</dbReference>
<name>A0AA35YL36_LACSI</name>
<proteinExistence type="predicted"/>
<dbReference type="PANTHER" id="PTHR46008:SF25">
    <property type="entry name" value="PROTEIN KINASE DOMAIN-CONTAINING PROTEIN"/>
    <property type="match status" value="1"/>
</dbReference>
<evidence type="ECO:0000256" key="3">
    <source>
        <dbReference type="SAM" id="MobiDB-lite"/>
    </source>
</evidence>
<evidence type="ECO:0000313" key="5">
    <source>
        <dbReference type="Proteomes" id="UP001177003"/>
    </source>
</evidence>
<feature type="region of interest" description="Disordered" evidence="3">
    <location>
        <begin position="86"/>
        <end position="112"/>
    </location>
</feature>
<sequence length="135" mass="14871">MVAVDLNRSQDEISLANLALNKIQRCAIDQLIDPVLGSGSDPEVMRMVTSVAELAFQCLQFYSEMRPTMNEVLDVLENIQAHGRIDAEESKTLKPPPRSENTDTTVLLKNFPPSPVSVTGEWHSDSTGSTTLSIR</sequence>
<organism evidence="4 5">
    <name type="scientific">Lactuca saligna</name>
    <name type="common">Willowleaf lettuce</name>
    <dbReference type="NCBI Taxonomy" id="75948"/>
    <lineage>
        <taxon>Eukaryota</taxon>
        <taxon>Viridiplantae</taxon>
        <taxon>Streptophyta</taxon>
        <taxon>Embryophyta</taxon>
        <taxon>Tracheophyta</taxon>
        <taxon>Spermatophyta</taxon>
        <taxon>Magnoliopsida</taxon>
        <taxon>eudicotyledons</taxon>
        <taxon>Gunneridae</taxon>
        <taxon>Pentapetalae</taxon>
        <taxon>asterids</taxon>
        <taxon>campanulids</taxon>
        <taxon>Asterales</taxon>
        <taxon>Asteraceae</taxon>
        <taxon>Cichorioideae</taxon>
        <taxon>Cichorieae</taxon>
        <taxon>Lactucinae</taxon>
        <taxon>Lactuca</taxon>
    </lineage>
</organism>
<dbReference type="Proteomes" id="UP001177003">
    <property type="component" value="Chromosome 3"/>
</dbReference>